<name>A0ABS6EUM6_9FIRM</name>
<evidence type="ECO:0000313" key="1">
    <source>
        <dbReference type="EMBL" id="MBU5491180.1"/>
    </source>
</evidence>
<keyword evidence="2" id="KW-1185">Reference proteome</keyword>
<dbReference type="InterPro" id="IPR025466">
    <property type="entry name" value="DUF4317"/>
</dbReference>
<evidence type="ECO:0000313" key="2">
    <source>
        <dbReference type="Proteomes" id="UP000783588"/>
    </source>
</evidence>
<accession>A0ABS6EUM6</accession>
<organism evidence="1 2">
    <name type="scientific">Butyricicoccus intestinisimiae</name>
    <dbReference type="NCBI Taxonomy" id="2841509"/>
    <lineage>
        <taxon>Bacteria</taxon>
        <taxon>Bacillati</taxon>
        <taxon>Bacillota</taxon>
        <taxon>Clostridia</taxon>
        <taxon>Eubacteriales</taxon>
        <taxon>Butyricicoccaceae</taxon>
        <taxon>Butyricicoccus</taxon>
    </lineage>
</organism>
<sequence>MNEKEVAELRRQLKRDRNNITKVYGCYVNENRSIVSTFSQSLALATDEEADAYLNLLKKSLSGTLGKNLIDIAFSNQQVIGSEEHGLLMKLRETKLEDEELLQKFYDKVISCVSLEENYLILIACNAYDVPYKAKDDTELSDGSEEMFTHLLCSIAPVKKSKPGLGYDYNEQHFHTFAGDWLVAPPQIGFLFPAFDDRSTNIYNALCYTKKPDDTVLPFIETVFCTDVPKPASEQKTCFETLLSNSLEEECSMEVVQAVHEQLTNLIDMHKENKITEPLQIHADTVTAVLEDCGVSAPRTEAFRERFDAEFGEDEAVSPKNIIDDKHFDVTLPEVTIRVKPQARDLVQTKTIDGIKYILIRAEDSVEVNGVSIHFDDETQQHTEA</sequence>
<dbReference type="Pfam" id="PF14199">
    <property type="entry name" value="DUF4317"/>
    <property type="match status" value="1"/>
</dbReference>
<protein>
    <submittedName>
        <fullName evidence="1">DUF4317 domain-containing protein</fullName>
    </submittedName>
</protein>
<comment type="caution">
    <text evidence="1">The sequence shown here is derived from an EMBL/GenBank/DDBJ whole genome shotgun (WGS) entry which is preliminary data.</text>
</comment>
<dbReference type="EMBL" id="JAHLQI010000006">
    <property type="protein sequence ID" value="MBU5491180.1"/>
    <property type="molecule type" value="Genomic_DNA"/>
</dbReference>
<dbReference type="RefSeq" id="WP_216470891.1">
    <property type="nucleotide sequence ID" value="NZ_JAHLQI010000006.1"/>
</dbReference>
<dbReference type="Proteomes" id="UP000783588">
    <property type="component" value="Unassembled WGS sequence"/>
</dbReference>
<proteinExistence type="predicted"/>
<reference evidence="1 2" key="1">
    <citation type="submission" date="2021-06" db="EMBL/GenBank/DDBJ databases">
        <authorList>
            <person name="Sun Q."/>
            <person name="Li D."/>
        </authorList>
    </citation>
    <scope>NUCLEOTIDE SEQUENCE [LARGE SCALE GENOMIC DNA]</scope>
    <source>
        <strain evidence="1 2">MSJd-7</strain>
    </source>
</reference>
<gene>
    <name evidence="1" type="ORF">KQI75_11235</name>
</gene>